<organism evidence="1 2">
    <name type="scientific">Nocardiopsis alborubida</name>
    <dbReference type="NCBI Taxonomy" id="146802"/>
    <lineage>
        <taxon>Bacteria</taxon>
        <taxon>Bacillati</taxon>
        <taxon>Actinomycetota</taxon>
        <taxon>Actinomycetes</taxon>
        <taxon>Streptosporangiales</taxon>
        <taxon>Nocardiopsidaceae</taxon>
        <taxon>Nocardiopsis</taxon>
    </lineage>
</organism>
<dbReference type="Proteomes" id="UP000553209">
    <property type="component" value="Unassembled WGS sequence"/>
</dbReference>
<evidence type="ECO:0000313" key="2">
    <source>
        <dbReference type="Proteomes" id="UP000553209"/>
    </source>
</evidence>
<accession>A0A7X6RU42</accession>
<comment type="caution">
    <text evidence="1">The sequence shown here is derived from an EMBL/GenBank/DDBJ whole genome shotgun (WGS) entry which is preliminary data.</text>
</comment>
<keyword evidence="2" id="KW-1185">Reference proteome</keyword>
<protein>
    <submittedName>
        <fullName evidence="1">DUF397 domain-containing protein</fullName>
    </submittedName>
</protein>
<reference evidence="1 2" key="1">
    <citation type="submission" date="2020-04" db="EMBL/GenBank/DDBJ databases">
        <title>MicrobeNet Type strains.</title>
        <authorList>
            <person name="Nicholson A.C."/>
        </authorList>
    </citation>
    <scope>NUCLEOTIDE SEQUENCE [LARGE SCALE GENOMIC DNA]</scope>
    <source>
        <strain evidence="1 2">ATCC 23612</strain>
    </source>
</reference>
<dbReference type="AlphaFoldDB" id="A0A7X6RU42"/>
<gene>
    <name evidence="1" type="ORF">HGB44_30530</name>
</gene>
<sequence>MGVDEVRFLAPTAPQVAELSTGSAVRGSQHPADAQPAFPSPEWRTFLRRVKAQDR</sequence>
<proteinExistence type="predicted"/>
<dbReference type="EMBL" id="JAAXPG010000049">
    <property type="protein sequence ID" value="NKZ01967.1"/>
    <property type="molecule type" value="Genomic_DNA"/>
</dbReference>
<evidence type="ECO:0000313" key="1">
    <source>
        <dbReference type="EMBL" id="NKZ01967.1"/>
    </source>
</evidence>
<name>A0A7X6RU42_9ACTN</name>